<dbReference type="GO" id="GO:0005524">
    <property type="term" value="F:ATP binding"/>
    <property type="evidence" value="ECO:0007669"/>
    <property type="project" value="UniProtKB-UniRule"/>
</dbReference>
<keyword evidence="1 3" id="KW-0547">Nucleotide-binding</keyword>
<dbReference type="Proteomes" id="UP000189677">
    <property type="component" value="Chromosome"/>
</dbReference>
<evidence type="ECO:0000259" key="5">
    <source>
        <dbReference type="PROSITE" id="PS50901"/>
    </source>
</evidence>
<dbReference type="AlphaFoldDB" id="A0A1U9QWQ3"/>
<protein>
    <recommendedName>
        <fullName evidence="5">FtsK domain-containing protein</fullName>
    </recommendedName>
</protein>
<name>A0A1U9QWQ3_STRNV</name>
<keyword evidence="2 3" id="KW-0067">ATP-binding</keyword>
<dbReference type="PANTHER" id="PTHR22683:SF41">
    <property type="entry name" value="DNA TRANSLOCASE FTSK"/>
    <property type="match status" value="1"/>
</dbReference>
<feature type="region of interest" description="Disordered" evidence="4">
    <location>
        <begin position="414"/>
        <end position="434"/>
    </location>
</feature>
<reference evidence="6 7" key="1">
    <citation type="submission" date="2016-11" db="EMBL/GenBank/DDBJ databases">
        <title>Complete genome sequence of Streptomyces niveus SCSIO 3406.</title>
        <authorList>
            <person name="Zhu Q."/>
            <person name="Cheng W."/>
            <person name="Song Y."/>
            <person name="Li Q."/>
            <person name="Ju J."/>
        </authorList>
    </citation>
    <scope>NUCLEOTIDE SEQUENCE [LARGE SCALE GENOMIC DNA]</scope>
    <source>
        <strain evidence="6 7">SCSIO 3406</strain>
    </source>
</reference>
<dbReference type="PANTHER" id="PTHR22683">
    <property type="entry name" value="SPORULATION PROTEIN RELATED"/>
    <property type="match status" value="1"/>
</dbReference>
<gene>
    <name evidence="6" type="ORF">BBN63_22335</name>
</gene>
<dbReference type="KEGG" id="snw:BBN63_22335"/>
<accession>A0A1U9QWQ3</accession>
<dbReference type="InterPro" id="IPR002543">
    <property type="entry name" value="FtsK_dom"/>
</dbReference>
<dbReference type="GO" id="GO:0003677">
    <property type="term" value="F:DNA binding"/>
    <property type="evidence" value="ECO:0007669"/>
    <property type="project" value="InterPro"/>
</dbReference>
<evidence type="ECO:0000256" key="4">
    <source>
        <dbReference type="SAM" id="MobiDB-lite"/>
    </source>
</evidence>
<feature type="binding site" evidence="3">
    <location>
        <begin position="200"/>
        <end position="207"/>
    </location>
    <ligand>
        <name>ATP</name>
        <dbReference type="ChEBI" id="CHEBI:30616"/>
    </ligand>
</feature>
<dbReference type="Gene3D" id="3.40.50.300">
    <property type="entry name" value="P-loop containing nucleotide triphosphate hydrolases"/>
    <property type="match status" value="1"/>
</dbReference>
<dbReference type="EMBL" id="CP018047">
    <property type="protein sequence ID" value="AQU68539.1"/>
    <property type="molecule type" value="Genomic_DNA"/>
</dbReference>
<sequence>MPWELLVWCVSVVLFLALLTQRYWESRLPFWLRGMRDSPLRWYLIGYPLAVCRIRFTWRRLCQNVDLSVMRRSRYTAVSRDTMVRGTPIRPIPPRLGLIRPTLLGFTVRVHLHPGQTPAQFLGNADAFVHAWRVHAVRIISTKRGEVSMIATHRDPLADSAAAWNAFPAPRLMTAVVGRLADGAAWVMDFLAVPHWLITGATQSGKSTLVASLVTALGAQPVAILGIDLKGGMELGLFEKRLSGLATSRAEAIILLRQVIDDLGRRMDICRADGVRSIWELDENDRPVPVIIVVDEVAELYLAADPAGKKEAVECSTLLLRTAQLGAALGVHLVIAAQRFGSDLGPGATALRAQLGGRICHRVTDETTAEMTLGDLFPDAVIVAQAIGEHEKGVAVTTVGGQWTRARSTLVTPDQARQHSAATSDRMALGDWNE</sequence>
<evidence type="ECO:0000313" key="6">
    <source>
        <dbReference type="EMBL" id="AQU68539.1"/>
    </source>
</evidence>
<evidence type="ECO:0000256" key="3">
    <source>
        <dbReference type="PROSITE-ProRule" id="PRU00289"/>
    </source>
</evidence>
<dbReference type="PROSITE" id="PS50901">
    <property type="entry name" value="FTSK"/>
    <property type="match status" value="1"/>
</dbReference>
<organism evidence="6 7">
    <name type="scientific">Streptomyces niveus</name>
    <name type="common">Streptomyces spheroides</name>
    <dbReference type="NCBI Taxonomy" id="193462"/>
    <lineage>
        <taxon>Bacteria</taxon>
        <taxon>Bacillati</taxon>
        <taxon>Actinomycetota</taxon>
        <taxon>Actinomycetes</taxon>
        <taxon>Kitasatosporales</taxon>
        <taxon>Streptomycetaceae</taxon>
        <taxon>Streptomyces</taxon>
    </lineage>
</organism>
<keyword evidence="7" id="KW-1185">Reference proteome</keyword>
<proteinExistence type="predicted"/>
<evidence type="ECO:0000256" key="1">
    <source>
        <dbReference type="ARBA" id="ARBA00022741"/>
    </source>
</evidence>
<dbReference type="InterPro" id="IPR027417">
    <property type="entry name" value="P-loop_NTPase"/>
</dbReference>
<dbReference type="InterPro" id="IPR050206">
    <property type="entry name" value="FtsK/SpoIIIE/SftA"/>
</dbReference>
<evidence type="ECO:0000256" key="2">
    <source>
        <dbReference type="ARBA" id="ARBA00022840"/>
    </source>
</evidence>
<feature type="domain" description="FtsK" evidence="5">
    <location>
        <begin position="181"/>
        <end position="370"/>
    </location>
</feature>
<dbReference type="Pfam" id="PF01580">
    <property type="entry name" value="FtsK_SpoIIIE"/>
    <property type="match status" value="2"/>
</dbReference>
<evidence type="ECO:0000313" key="7">
    <source>
        <dbReference type="Proteomes" id="UP000189677"/>
    </source>
</evidence>
<dbReference type="SUPFAM" id="SSF52540">
    <property type="entry name" value="P-loop containing nucleoside triphosphate hydrolases"/>
    <property type="match status" value="1"/>
</dbReference>